<feature type="non-terminal residue" evidence="2">
    <location>
        <position position="1"/>
    </location>
</feature>
<dbReference type="EMBL" id="GEGO01001499">
    <property type="protein sequence ID" value="JAR93905.1"/>
    <property type="molecule type" value="Transcribed_RNA"/>
</dbReference>
<sequence>SVTWPPRSRNVYFSTCSSRASRLLAAREMYLKQTTTNKNAGSRNTREKLERQRINRPATKRGRQIGLACTPTRCSVASMVLGHDRLPTTGWRAEWNMPARPLWTLPG</sequence>
<proteinExistence type="predicted"/>
<reference evidence="2" key="1">
    <citation type="journal article" date="2018" name="PLoS Negl. Trop. Dis.">
        <title>Sialome diversity of ticks revealed by RNAseq of single tick salivary glands.</title>
        <authorList>
            <person name="Perner J."/>
            <person name="Kropackova S."/>
            <person name="Kopacek P."/>
            <person name="Ribeiro J.M."/>
        </authorList>
    </citation>
    <scope>NUCLEOTIDE SEQUENCE</scope>
    <source>
        <strain evidence="2">Siblings of single egg batch collected in Ceske Budejovice</strain>
        <tissue evidence="2">Salivary glands</tissue>
    </source>
</reference>
<feature type="compositionally biased region" description="Basic and acidic residues" evidence="1">
    <location>
        <begin position="44"/>
        <end position="53"/>
    </location>
</feature>
<feature type="region of interest" description="Disordered" evidence="1">
    <location>
        <begin position="32"/>
        <end position="61"/>
    </location>
</feature>
<evidence type="ECO:0000256" key="1">
    <source>
        <dbReference type="SAM" id="MobiDB-lite"/>
    </source>
</evidence>
<accession>A0A147BU97</accession>
<organism evidence="2">
    <name type="scientific">Ixodes ricinus</name>
    <name type="common">Common tick</name>
    <name type="synonym">Acarus ricinus</name>
    <dbReference type="NCBI Taxonomy" id="34613"/>
    <lineage>
        <taxon>Eukaryota</taxon>
        <taxon>Metazoa</taxon>
        <taxon>Ecdysozoa</taxon>
        <taxon>Arthropoda</taxon>
        <taxon>Chelicerata</taxon>
        <taxon>Arachnida</taxon>
        <taxon>Acari</taxon>
        <taxon>Parasitiformes</taxon>
        <taxon>Ixodida</taxon>
        <taxon>Ixodoidea</taxon>
        <taxon>Ixodidae</taxon>
        <taxon>Ixodinae</taxon>
        <taxon>Ixodes</taxon>
    </lineage>
</organism>
<protein>
    <submittedName>
        <fullName evidence="2">Uncharacterized protein</fullName>
    </submittedName>
</protein>
<dbReference type="AlphaFoldDB" id="A0A147BU97"/>
<evidence type="ECO:0000313" key="2">
    <source>
        <dbReference type="EMBL" id="JAR93905.1"/>
    </source>
</evidence>
<feature type="compositionally biased region" description="Polar residues" evidence="1">
    <location>
        <begin position="32"/>
        <end position="43"/>
    </location>
</feature>
<name>A0A147BU97_IXORI</name>